<proteinExistence type="predicted"/>
<evidence type="ECO:0000313" key="3">
    <source>
        <dbReference type="EMBL" id="KAK8887759.1"/>
    </source>
</evidence>
<dbReference type="InterPro" id="IPR012338">
    <property type="entry name" value="Beta-lactam/transpept-like"/>
</dbReference>
<dbReference type="Gene3D" id="3.40.710.10">
    <property type="entry name" value="DD-peptidase/beta-lactamase superfamily"/>
    <property type="match status" value="1"/>
</dbReference>
<organism evidence="3 4">
    <name type="scientific">Tritrichomonas musculus</name>
    <dbReference type="NCBI Taxonomy" id="1915356"/>
    <lineage>
        <taxon>Eukaryota</taxon>
        <taxon>Metamonada</taxon>
        <taxon>Parabasalia</taxon>
        <taxon>Tritrichomonadida</taxon>
        <taxon>Tritrichomonadidae</taxon>
        <taxon>Tritrichomonas</taxon>
    </lineage>
</organism>
<name>A0ABR2K9G0_9EUKA</name>
<dbReference type="SUPFAM" id="SSF56601">
    <property type="entry name" value="beta-lactamase/transpeptidase-like"/>
    <property type="match status" value="1"/>
</dbReference>
<protein>
    <recommendedName>
        <fullName evidence="2">Beta-lactamase-related domain-containing protein</fullName>
    </recommendedName>
</protein>
<sequence length="383" mass="43466">MKSKQFIEQYILNGISRHCAPSVSVGIFLKSGTKYEFSYGSHTYDPKSKKTENDDIYDLASCTKIVATTPLIMKLYEENILNLDQPIIEILPDFKNIQCKDDTWKYKITTRHLLSHTSGLPASVPGDDFPHNSTLESRRKIIMNSTLEYEPGTQTIYSDLGFIFLYEICENLINSNPNKIMQGKPEELEKFYFFDPLEMNDTCYNPLNLKDKSRFVPTEKSEDALPGEEFLCGVVHDEKARHTGGIDGHAGLFSTVPDILKYIELFLNKGKYKGKQILKAETIEMFTKFAGIDSKSNRCLGFELSIISGGIYTSPLAYGHTGFTGTVINIDPEFGFGHVILANAVNPDRKSKQENDFFKFRDDLGSLIYEQLGFTQKMHKKQE</sequence>
<dbReference type="InterPro" id="IPR001466">
    <property type="entry name" value="Beta-lactam-related"/>
</dbReference>
<evidence type="ECO:0000259" key="2">
    <source>
        <dbReference type="Pfam" id="PF00144"/>
    </source>
</evidence>
<dbReference type="EMBL" id="JAPFFF010000006">
    <property type="protein sequence ID" value="KAK8887759.1"/>
    <property type="molecule type" value="Genomic_DNA"/>
</dbReference>
<evidence type="ECO:0000313" key="4">
    <source>
        <dbReference type="Proteomes" id="UP001470230"/>
    </source>
</evidence>
<evidence type="ECO:0000256" key="1">
    <source>
        <dbReference type="ARBA" id="ARBA00022801"/>
    </source>
</evidence>
<reference evidence="3 4" key="1">
    <citation type="submission" date="2024-04" db="EMBL/GenBank/DDBJ databases">
        <title>Tritrichomonas musculus Genome.</title>
        <authorList>
            <person name="Alves-Ferreira E."/>
            <person name="Grigg M."/>
            <person name="Lorenzi H."/>
            <person name="Galac M."/>
        </authorList>
    </citation>
    <scope>NUCLEOTIDE SEQUENCE [LARGE SCALE GENOMIC DNA]</scope>
    <source>
        <strain evidence="3 4">EAF2021</strain>
    </source>
</reference>
<feature type="domain" description="Beta-lactamase-related" evidence="2">
    <location>
        <begin position="20"/>
        <end position="352"/>
    </location>
</feature>
<dbReference type="PANTHER" id="PTHR43283:SF11">
    <property type="entry name" value="BETA-LACTAMASE-RELATED DOMAIN-CONTAINING PROTEIN"/>
    <property type="match status" value="1"/>
</dbReference>
<dbReference type="Proteomes" id="UP001470230">
    <property type="component" value="Unassembled WGS sequence"/>
</dbReference>
<dbReference type="Pfam" id="PF00144">
    <property type="entry name" value="Beta-lactamase"/>
    <property type="match status" value="1"/>
</dbReference>
<accession>A0ABR2K9G0</accession>
<gene>
    <name evidence="3" type="ORF">M9Y10_038814</name>
</gene>
<dbReference type="PANTHER" id="PTHR43283">
    <property type="entry name" value="BETA-LACTAMASE-RELATED"/>
    <property type="match status" value="1"/>
</dbReference>
<comment type="caution">
    <text evidence="3">The sequence shown here is derived from an EMBL/GenBank/DDBJ whole genome shotgun (WGS) entry which is preliminary data.</text>
</comment>
<keyword evidence="1" id="KW-0378">Hydrolase</keyword>
<keyword evidence="4" id="KW-1185">Reference proteome</keyword>
<dbReference type="InterPro" id="IPR050789">
    <property type="entry name" value="Diverse_Enzym_Activities"/>
</dbReference>